<evidence type="ECO:0000256" key="1">
    <source>
        <dbReference type="ARBA" id="ARBA00001931"/>
    </source>
</evidence>
<keyword evidence="4" id="KW-0732">Signal</keyword>
<dbReference type="AlphaFoldDB" id="A0A6C1B284"/>
<sequence length="562" mass="61067">METLMTSARYNIVGSMLALVGAMATISPAMADKGPGFEDPNNWPQYHRTYNAWRFSPLADINKDNVSKLKVAWIHQPGNITHGLQATPIEIDGVLYYISAFNNVWAVNAATGETLWHYAPKLAPISKQVFYAAASRGVTVGRGKVFLGTLDGRMIGLDQKTGKQVWSTQLTDQKNEYGALFSSPPQLAGNVLFGGTTGGDQPMRGKIYAVNADTGERVWTFEVPQDDPKSWPGDSYKRGGGTAWLPGTYDPSTDTIYIGTSNASPDYFTRGREGDNKWTASLLALDPKTGKLKWARQETPHDAWDFGAPYEALIVKDKEGKDVIVHLNKSGFVYVMDKNNGKLENAWQFAEHLNWAKGVDKKTGKPIDPVYPEVGKTKLFCPNLLGARSWNHGAYNPGTGLWYSHAMEVCNEVVSGPDDPNSLKAISALSLGIASIKLVPPPNDESHGRLDARDPITGKVKWSIRYDMPPLSSVLTTAGGLVFTGDMKGHIFGYDADNGKELWHFNAGSGLRGGPISYKVDGKQYIVIPTGLGSHAPGFLAGAYPQIKDLPGGAALIAFTLE</sequence>
<dbReference type="EMBL" id="CP048836">
    <property type="protein sequence ID" value="QID16938.1"/>
    <property type="molecule type" value="Genomic_DNA"/>
</dbReference>
<comment type="similarity">
    <text evidence="2">Belongs to the bacterial PQQ dehydrogenase family.</text>
</comment>
<evidence type="ECO:0000259" key="5">
    <source>
        <dbReference type="Pfam" id="PF01011"/>
    </source>
</evidence>
<dbReference type="Proteomes" id="UP000501991">
    <property type="component" value="Chromosome"/>
</dbReference>
<comment type="cofactor">
    <cofactor evidence="1">
        <name>pyrroloquinoline quinone</name>
        <dbReference type="ChEBI" id="CHEBI:58442"/>
    </cofactor>
</comment>
<feature type="chain" id="PRO_5025345895" evidence="4">
    <location>
        <begin position="32"/>
        <end position="562"/>
    </location>
</feature>
<proteinExistence type="inferred from homology"/>
<dbReference type="InterPro" id="IPR011047">
    <property type="entry name" value="Quinoprotein_ADH-like_sf"/>
</dbReference>
<dbReference type="PANTHER" id="PTHR32303:SF20">
    <property type="entry name" value="QUINOPROTEIN ETHANOL DEHYDROGENASE"/>
    <property type="match status" value="1"/>
</dbReference>
<name>A0A6C1B284_9RHOO</name>
<dbReference type="KEGG" id="azq:G3580_04350"/>
<evidence type="ECO:0000256" key="3">
    <source>
        <dbReference type="ARBA" id="ARBA00023002"/>
    </source>
</evidence>
<dbReference type="PANTHER" id="PTHR32303">
    <property type="entry name" value="QUINOPROTEIN ALCOHOL DEHYDROGENASE (CYTOCHROME C)"/>
    <property type="match status" value="1"/>
</dbReference>
<keyword evidence="7" id="KW-1185">Reference proteome</keyword>
<dbReference type="SUPFAM" id="SSF50998">
    <property type="entry name" value="Quinoprotein alcohol dehydrogenase-like"/>
    <property type="match status" value="1"/>
</dbReference>
<dbReference type="Pfam" id="PF01011">
    <property type="entry name" value="PQQ"/>
    <property type="match status" value="2"/>
</dbReference>
<keyword evidence="3" id="KW-0560">Oxidoreductase</keyword>
<dbReference type="Gene3D" id="2.140.10.10">
    <property type="entry name" value="Quinoprotein alcohol dehydrogenase-like superfamily"/>
    <property type="match status" value="1"/>
</dbReference>
<evidence type="ECO:0000313" key="7">
    <source>
        <dbReference type="Proteomes" id="UP000501991"/>
    </source>
</evidence>
<evidence type="ECO:0000256" key="2">
    <source>
        <dbReference type="ARBA" id="ARBA00008156"/>
    </source>
</evidence>
<evidence type="ECO:0000256" key="4">
    <source>
        <dbReference type="SAM" id="SignalP"/>
    </source>
</evidence>
<evidence type="ECO:0000313" key="6">
    <source>
        <dbReference type="EMBL" id="QID16938.1"/>
    </source>
</evidence>
<organism evidence="6 7">
    <name type="scientific">Nitrogeniibacter mangrovi</name>
    <dbReference type="NCBI Taxonomy" id="2016596"/>
    <lineage>
        <taxon>Bacteria</taxon>
        <taxon>Pseudomonadati</taxon>
        <taxon>Pseudomonadota</taxon>
        <taxon>Betaproteobacteria</taxon>
        <taxon>Rhodocyclales</taxon>
        <taxon>Zoogloeaceae</taxon>
        <taxon>Nitrogeniibacter</taxon>
    </lineage>
</organism>
<accession>A0A6C1B284</accession>
<reference evidence="6 7" key="1">
    <citation type="submission" date="2020-02" db="EMBL/GenBank/DDBJ databases">
        <title>Nitrogenibacter mangrovi gen. nov., sp. nov. isolated from mangrove sediment, a denitrifying betaproteobacterium.</title>
        <authorList>
            <person name="Liao H."/>
            <person name="Tian Y."/>
        </authorList>
    </citation>
    <scope>NUCLEOTIDE SEQUENCE [LARGE SCALE GENOMIC DNA]</scope>
    <source>
        <strain evidence="6 7">M9-3-2</strain>
    </source>
</reference>
<dbReference type="InterPro" id="IPR018391">
    <property type="entry name" value="PQQ_b-propeller_rpt"/>
</dbReference>
<feature type="domain" description="Pyrrolo-quinoline quinone repeat" evidence="5">
    <location>
        <begin position="43"/>
        <end position="342"/>
    </location>
</feature>
<dbReference type="InterPro" id="IPR002372">
    <property type="entry name" value="PQQ_rpt_dom"/>
</dbReference>
<feature type="domain" description="Pyrrolo-quinoline quinone repeat" evidence="5">
    <location>
        <begin position="447"/>
        <end position="526"/>
    </location>
</feature>
<dbReference type="GO" id="GO:0016491">
    <property type="term" value="F:oxidoreductase activity"/>
    <property type="evidence" value="ECO:0007669"/>
    <property type="project" value="UniProtKB-KW"/>
</dbReference>
<feature type="signal peptide" evidence="4">
    <location>
        <begin position="1"/>
        <end position="31"/>
    </location>
</feature>
<gene>
    <name evidence="6" type="ORF">G3580_04350</name>
</gene>
<dbReference type="SMART" id="SM00564">
    <property type="entry name" value="PQQ"/>
    <property type="match status" value="6"/>
</dbReference>
<protein>
    <submittedName>
        <fullName evidence="6">PQQ-binding-like beta-propeller repeat protein</fullName>
    </submittedName>
</protein>